<name>K1PS20_MAGGI</name>
<evidence type="ECO:0000313" key="1">
    <source>
        <dbReference type="EMBL" id="EKC21654.1"/>
    </source>
</evidence>
<reference evidence="1" key="1">
    <citation type="journal article" date="2012" name="Nature">
        <title>The oyster genome reveals stress adaptation and complexity of shell formation.</title>
        <authorList>
            <person name="Zhang G."/>
            <person name="Fang X."/>
            <person name="Guo X."/>
            <person name="Li L."/>
            <person name="Luo R."/>
            <person name="Xu F."/>
            <person name="Yang P."/>
            <person name="Zhang L."/>
            <person name="Wang X."/>
            <person name="Qi H."/>
            <person name="Xiong Z."/>
            <person name="Que H."/>
            <person name="Xie Y."/>
            <person name="Holland P.W."/>
            <person name="Paps J."/>
            <person name="Zhu Y."/>
            <person name="Wu F."/>
            <person name="Chen Y."/>
            <person name="Wang J."/>
            <person name="Peng C."/>
            <person name="Meng J."/>
            <person name="Yang L."/>
            <person name="Liu J."/>
            <person name="Wen B."/>
            <person name="Zhang N."/>
            <person name="Huang Z."/>
            <person name="Zhu Q."/>
            <person name="Feng Y."/>
            <person name="Mount A."/>
            <person name="Hedgecock D."/>
            <person name="Xu Z."/>
            <person name="Liu Y."/>
            <person name="Domazet-Loso T."/>
            <person name="Du Y."/>
            <person name="Sun X."/>
            <person name="Zhang S."/>
            <person name="Liu B."/>
            <person name="Cheng P."/>
            <person name="Jiang X."/>
            <person name="Li J."/>
            <person name="Fan D."/>
            <person name="Wang W."/>
            <person name="Fu W."/>
            <person name="Wang T."/>
            <person name="Wang B."/>
            <person name="Zhang J."/>
            <person name="Peng Z."/>
            <person name="Li Y."/>
            <person name="Li N."/>
            <person name="Wang J."/>
            <person name="Chen M."/>
            <person name="He Y."/>
            <person name="Tan F."/>
            <person name="Song X."/>
            <person name="Zheng Q."/>
            <person name="Huang R."/>
            <person name="Yang H."/>
            <person name="Du X."/>
            <person name="Chen L."/>
            <person name="Yang M."/>
            <person name="Gaffney P.M."/>
            <person name="Wang S."/>
            <person name="Luo L."/>
            <person name="She Z."/>
            <person name="Ming Y."/>
            <person name="Huang W."/>
            <person name="Zhang S."/>
            <person name="Huang B."/>
            <person name="Zhang Y."/>
            <person name="Qu T."/>
            <person name="Ni P."/>
            <person name="Miao G."/>
            <person name="Wang J."/>
            <person name="Wang Q."/>
            <person name="Steinberg C.E."/>
            <person name="Wang H."/>
            <person name="Li N."/>
            <person name="Qian L."/>
            <person name="Zhang G."/>
            <person name="Li Y."/>
            <person name="Yang H."/>
            <person name="Liu X."/>
            <person name="Wang J."/>
            <person name="Yin Y."/>
            <person name="Wang J."/>
        </authorList>
    </citation>
    <scope>NUCLEOTIDE SEQUENCE [LARGE SCALE GENOMIC DNA]</scope>
    <source>
        <strain evidence="1">05x7-T-G4-1.051#20</strain>
    </source>
</reference>
<dbReference type="EMBL" id="JH816159">
    <property type="protein sequence ID" value="EKC21654.1"/>
    <property type="molecule type" value="Genomic_DNA"/>
</dbReference>
<gene>
    <name evidence="1" type="ORF">CGI_10003578</name>
</gene>
<dbReference type="InParanoid" id="K1PS20"/>
<sequence length="114" mass="12881">MSSDITYRIGSSGLAEDPFFHGQEASFDYLQNEAERTLLEALDSLEVAFSHPLIHSLRTIDRNADRDVKVNYDVISYEVQTSFLNTSLYIIDILETKPDIQLISGKEVVVITNL</sequence>
<dbReference type="HOGENOM" id="CLU_2123427_0_0_1"/>
<organism evidence="1">
    <name type="scientific">Magallana gigas</name>
    <name type="common">Pacific oyster</name>
    <name type="synonym">Crassostrea gigas</name>
    <dbReference type="NCBI Taxonomy" id="29159"/>
    <lineage>
        <taxon>Eukaryota</taxon>
        <taxon>Metazoa</taxon>
        <taxon>Spiralia</taxon>
        <taxon>Lophotrochozoa</taxon>
        <taxon>Mollusca</taxon>
        <taxon>Bivalvia</taxon>
        <taxon>Autobranchia</taxon>
        <taxon>Pteriomorphia</taxon>
        <taxon>Ostreida</taxon>
        <taxon>Ostreoidea</taxon>
        <taxon>Ostreidae</taxon>
        <taxon>Magallana</taxon>
    </lineage>
</organism>
<proteinExistence type="predicted"/>
<accession>K1PS20</accession>
<dbReference type="AlphaFoldDB" id="K1PS20"/>
<protein>
    <submittedName>
        <fullName evidence="1">Uncharacterized protein</fullName>
    </submittedName>
</protein>